<dbReference type="InterPro" id="IPR000683">
    <property type="entry name" value="Gfo/Idh/MocA-like_OxRdtase_N"/>
</dbReference>
<comment type="caution">
    <text evidence="3">The sequence shown here is derived from an EMBL/GenBank/DDBJ whole genome shotgun (WGS) entry which is preliminary data.</text>
</comment>
<dbReference type="Gene3D" id="3.40.50.720">
    <property type="entry name" value="NAD(P)-binding Rossmann-like Domain"/>
    <property type="match status" value="1"/>
</dbReference>
<dbReference type="InterPro" id="IPR052515">
    <property type="entry name" value="Gfo/Idh/MocA_Oxidoreductase"/>
</dbReference>
<dbReference type="eggNOG" id="COG0673">
    <property type="taxonomic scope" value="Bacteria"/>
</dbReference>
<evidence type="ECO:0000259" key="2">
    <source>
        <dbReference type="Pfam" id="PF22725"/>
    </source>
</evidence>
<dbReference type="InterPro" id="IPR036291">
    <property type="entry name" value="NAD(P)-bd_dom_sf"/>
</dbReference>
<gene>
    <name evidence="3" type="ORF">PB1_09017</name>
</gene>
<accession>I3E1W8</accession>
<dbReference type="GO" id="GO:0000166">
    <property type="term" value="F:nucleotide binding"/>
    <property type="evidence" value="ECO:0007669"/>
    <property type="project" value="InterPro"/>
</dbReference>
<dbReference type="Pfam" id="PF22725">
    <property type="entry name" value="GFO_IDH_MocA_C3"/>
    <property type="match status" value="1"/>
</dbReference>
<dbReference type="OrthoDB" id="9815825at2"/>
<dbReference type="SUPFAM" id="SSF55347">
    <property type="entry name" value="Glyceraldehyde-3-phosphate dehydrogenase-like, C-terminal domain"/>
    <property type="match status" value="1"/>
</dbReference>
<evidence type="ECO:0000313" key="3">
    <source>
        <dbReference type="EMBL" id="EIJ80489.1"/>
    </source>
</evidence>
<dbReference type="RefSeq" id="WP_003351947.1">
    <property type="nucleotide sequence ID" value="NZ_AFEU01000002.1"/>
</dbReference>
<dbReference type="InterPro" id="IPR055170">
    <property type="entry name" value="GFO_IDH_MocA-like_dom"/>
</dbReference>
<dbReference type="PANTHER" id="PTHR43249:SF1">
    <property type="entry name" value="D-GLUCOSIDE 3-DEHYDROGENASE"/>
    <property type="match status" value="1"/>
</dbReference>
<name>I3E1W8_BACMT</name>
<reference evidence="3 4" key="1">
    <citation type="journal article" date="2012" name="Appl. Environ. Microbiol.">
        <title>Genome Sequence of Thermotolerant Bacillus methanolicus: Features and Regulation Related to Methylotrophy and Production of L-Lysine and L-Glutamate from Methanol.</title>
        <authorList>
            <person name="Heggeset T.M."/>
            <person name="Krog A."/>
            <person name="Balzer S."/>
            <person name="Wentzel A."/>
            <person name="Ellingsen T.E."/>
            <person name="Brautaset T."/>
        </authorList>
    </citation>
    <scope>NUCLEOTIDE SEQUENCE [LARGE SCALE GENOMIC DNA]</scope>
    <source>
        <strain evidence="3 4">PB1</strain>
    </source>
</reference>
<keyword evidence="4" id="KW-1185">Reference proteome</keyword>
<dbReference type="Proteomes" id="UP000010523">
    <property type="component" value="Unassembled WGS sequence"/>
</dbReference>
<sequence>MINFAIVGMGHIAKKHIEAIENAEGANLYAICDTNPDRLEIDLPGVKKYSDLQQMLEENPDIHVVNICVPSGLHARLTKIAAVQKRHVIVEKPMSLKLEDAEEMIKATKEHGVKLAVVHPNRFRPAVQKLKEQMDKGAFGTLSHANATVRWNRNQAYYDQADWRGTKEFDGGVLMNQAIHNLDLMLWFMGPVESVQAMAATRLRKIETEDVAAAVVQFKNGALGVIEAATTIYPKNLEESIAIFGETASVKISGRNANFIETWDIEGVAEEEAENIKAEIKADPFGKPGHQCIIEDMVAAIKENRQPIVTGEDGLAPVKLILAILESAETGKKVVVQ</sequence>
<feature type="domain" description="GFO/IDH/MocA-like oxidoreductase" evidence="2">
    <location>
        <begin position="127"/>
        <end position="250"/>
    </location>
</feature>
<feature type="domain" description="Gfo/Idh/MocA-like oxidoreductase N-terminal" evidence="1">
    <location>
        <begin position="2"/>
        <end position="118"/>
    </location>
</feature>
<proteinExistence type="predicted"/>
<evidence type="ECO:0008006" key="5">
    <source>
        <dbReference type="Google" id="ProtNLM"/>
    </source>
</evidence>
<dbReference type="EMBL" id="AFEU01000002">
    <property type="protein sequence ID" value="EIJ80489.1"/>
    <property type="molecule type" value="Genomic_DNA"/>
</dbReference>
<dbReference type="PANTHER" id="PTHR43249">
    <property type="entry name" value="UDP-N-ACETYL-2-AMINO-2-DEOXY-D-GLUCURONATE OXIDASE"/>
    <property type="match status" value="1"/>
</dbReference>
<dbReference type="STRING" id="997296.PB1_09017"/>
<dbReference type="Gene3D" id="3.30.360.10">
    <property type="entry name" value="Dihydrodipicolinate Reductase, domain 2"/>
    <property type="match status" value="1"/>
</dbReference>
<protein>
    <recommendedName>
        <fullName evidence="5">Oxidoreductase domain protein</fullName>
    </recommendedName>
</protein>
<dbReference type="PATRIC" id="fig|997296.3.peg.1916"/>
<dbReference type="Pfam" id="PF01408">
    <property type="entry name" value="GFO_IDH_MocA"/>
    <property type="match status" value="1"/>
</dbReference>
<dbReference type="SUPFAM" id="SSF51735">
    <property type="entry name" value="NAD(P)-binding Rossmann-fold domains"/>
    <property type="match status" value="1"/>
</dbReference>
<dbReference type="AlphaFoldDB" id="I3E1W8"/>
<evidence type="ECO:0000259" key="1">
    <source>
        <dbReference type="Pfam" id="PF01408"/>
    </source>
</evidence>
<evidence type="ECO:0000313" key="4">
    <source>
        <dbReference type="Proteomes" id="UP000010523"/>
    </source>
</evidence>
<organism evidence="3 4">
    <name type="scientific">Bacillus methanolicus PB1</name>
    <dbReference type="NCBI Taxonomy" id="997296"/>
    <lineage>
        <taxon>Bacteria</taxon>
        <taxon>Bacillati</taxon>
        <taxon>Bacillota</taxon>
        <taxon>Bacilli</taxon>
        <taxon>Bacillales</taxon>
        <taxon>Bacillaceae</taxon>
        <taxon>Bacillus</taxon>
    </lineage>
</organism>